<dbReference type="PRINTS" id="PR00412">
    <property type="entry name" value="EPOXHYDRLASE"/>
</dbReference>
<dbReference type="PANTHER" id="PTHR21661:SF35">
    <property type="entry name" value="EPOXIDE HYDROLASE"/>
    <property type="match status" value="1"/>
</dbReference>
<proteinExistence type="inferred from homology"/>
<dbReference type="GO" id="GO:0004301">
    <property type="term" value="F:epoxide hydrolase activity"/>
    <property type="evidence" value="ECO:0007669"/>
    <property type="project" value="TreeGrafter"/>
</dbReference>
<evidence type="ECO:0000256" key="1">
    <source>
        <dbReference type="ARBA" id="ARBA00010088"/>
    </source>
</evidence>
<sequence>MKTLGYSAYVAQGGDWGSSVTKSLALLYPNNCRAIHLNMPSFSRPPKDATLPPLTQAEESRIEQYRINFQNAGTGYQRIQATKPQTLGFAVSDSPIGLMAWIGEKFHEWVDLRGGDGDFSPTMTIDHFLTNVMIYYITNSITSSFRLYHYQMHRMLDVQLLSTVKITVPVGCAVFPHEIFVPPKSWVAYWCPNLVQWSIFERGGHFAALERTEDLIRDIRNFAGTKTVQTALTSPAVKL</sequence>
<reference evidence="3 4" key="1">
    <citation type="journal article" date="2015" name="Genome Biol. Evol.">
        <title>Phylogenomic analyses indicate that early fungi evolved digesting cell walls of algal ancestors of land plants.</title>
        <authorList>
            <person name="Chang Y."/>
            <person name="Wang S."/>
            <person name="Sekimoto S."/>
            <person name="Aerts A.L."/>
            <person name="Choi C."/>
            <person name="Clum A."/>
            <person name="LaButti K.M."/>
            <person name="Lindquist E.A."/>
            <person name="Yee Ngan C."/>
            <person name="Ohm R.A."/>
            <person name="Salamov A.A."/>
            <person name="Grigoriev I.V."/>
            <person name="Spatafora J.W."/>
            <person name="Berbee M.L."/>
        </authorList>
    </citation>
    <scope>NUCLEOTIDE SEQUENCE [LARGE SCALE GENOMIC DNA]</scope>
    <source>
        <strain evidence="3 4">JEL478</strain>
    </source>
</reference>
<dbReference type="Proteomes" id="UP000070544">
    <property type="component" value="Unassembled WGS sequence"/>
</dbReference>
<comment type="similarity">
    <text evidence="1">Belongs to the peptidase S33 family.</text>
</comment>
<organism evidence="3 4">
    <name type="scientific">Gonapodya prolifera (strain JEL478)</name>
    <name type="common">Monoblepharis prolifera</name>
    <dbReference type="NCBI Taxonomy" id="1344416"/>
    <lineage>
        <taxon>Eukaryota</taxon>
        <taxon>Fungi</taxon>
        <taxon>Fungi incertae sedis</taxon>
        <taxon>Chytridiomycota</taxon>
        <taxon>Chytridiomycota incertae sedis</taxon>
        <taxon>Monoblepharidomycetes</taxon>
        <taxon>Monoblepharidales</taxon>
        <taxon>Gonapodyaceae</taxon>
        <taxon>Gonapodya</taxon>
    </lineage>
</organism>
<gene>
    <name evidence="3" type="ORF">M427DRAFT_179878</name>
</gene>
<keyword evidence="2 3" id="KW-0378">Hydrolase</keyword>
<evidence type="ECO:0000256" key="2">
    <source>
        <dbReference type="ARBA" id="ARBA00022801"/>
    </source>
</evidence>
<dbReference type="InterPro" id="IPR000639">
    <property type="entry name" value="Epox_hydrolase-like"/>
</dbReference>
<dbReference type="GO" id="GO:0097176">
    <property type="term" value="P:epoxide metabolic process"/>
    <property type="evidence" value="ECO:0007669"/>
    <property type="project" value="TreeGrafter"/>
</dbReference>
<name>A0A139AQA7_GONPJ</name>
<dbReference type="STRING" id="1344416.A0A139AQA7"/>
<dbReference type="AlphaFoldDB" id="A0A139AQA7"/>
<dbReference type="OMA" id="HAITRWT"/>
<dbReference type="OrthoDB" id="7130006at2759"/>
<keyword evidence="4" id="KW-1185">Reference proteome</keyword>
<accession>A0A139AQA7</accession>
<dbReference type="Gene3D" id="3.40.50.1820">
    <property type="entry name" value="alpha/beta hydrolase"/>
    <property type="match status" value="1"/>
</dbReference>
<dbReference type="PANTHER" id="PTHR21661">
    <property type="entry name" value="EPOXIDE HYDROLASE 1-RELATED"/>
    <property type="match status" value="1"/>
</dbReference>
<dbReference type="EMBL" id="KQ965740">
    <property type="protein sequence ID" value="KXS18930.1"/>
    <property type="molecule type" value="Genomic_DNA"/>
</dbReference>
<dbReference type="InterPro" id="IPR029058">
    <property type="entry name" value="AB_hydrolase_fold"/>
</dbReference>
<evidence type="ECO:0000313" key="4">
    <source>
        <dbReference type="Proteomes" id="UP000070544"/>
    </source>
</evidence>
<dbReference type="SUPFAM" id="SSF53474">
    <property type="entry name" value="alpha/beta-Hydrolases"/>
    <property type="match status" value="1"/>
</dbReference>
<protein>
    <submittedName>
        <fullName evidence="3">Epoxide hydrolase 1</fullName>
    </submittedName>
</protein>
<evidence type="ECO:0000313" key="3">
    <source>
        <dbReference type="EMBL" id="KXS18930.1"/>
    </source>
</evidence>